<proteinExistence type="predicted"/>
<accession>A0AC35G4E7</accession>
<organism evidence="1 2">
    <name type="scientific">Panagrolaimus sp. PS1159</name>
    <dbReference type="NCBI Taxonomy" id="55785"/>
    <lineage>
        <taxon>Eukaryota</taxon>
        <taxon>Metazoa</taxon>
        <taxon>Ecdysozoa</taxon>
        <taxon>Nematoda</taxon>
        <taxon>Chromadorea</taxon>
        <taxon>Rhabditida</taxon>
        <taxon>Tylenchina</taxon>
        <taxon>Panagrolaimomorpha</taxon>
        <taxon>Panagrolaimoidea</taxon>
        <taxon>Panagrolaimidae</taxon>
        <taxon>Panagrolaimus</taxon>
    </lineage>
</organism>
<dbReference type="Proteomes" id="UP000887580">
    <property type="component" value="Unplaced"/>
</dbReference>
<reference evidence="2" key="1">
    <citation type="submission" date="2022-11" db="UniProtKB">
        <authorList>
            <consortium name="WormBaseParasite"/>
        </authorList>
    </citation>
    <scope>IDENTIFICATION</scope>
</reference>
<sequence>MKKMAILPRLIPPKLAISLIFSVILIAIFPAFGILGFFRSLLILTPAVWTLLTFLMYSIKFIAIMSLGIVAILVYADIAFPWVMRKFSEIFMRIHLENDEL</sequence>
<evidence type="ECO:0000313" key="2">
    <source>
        <dbReference type="WBParaSite" id="PS1159_v2.g23661.t1"/>
    </source>
</evidence>
<evidence type="ECO:0000313" key="1">
    <source>
        <dbReference type="Proteomes" id="UP000887580"/>
    </source>
</evidence>
<dbReference type="WBParaSite" id="PS1159_v2.g23661.t1">
    <property type="protein sequence ID" value="PS1159_v2.g23661.t1"/>
    <property type="gene ID" value="PS1159_v2.g23661"/>
</dbReference>
<name>A0AC35G4E7_9BILA</name>
<protein>
    <submittedName>
        <fullName evidence="2">Uncharacterized protein</fullName>
    </submittedName>
</protein>